<name>A0A0F8ZY44_9ZZZZ</name>
<evidence type="ECO:0000313" key="3">
    <source>
        <dbReference type="EMBL" id="KKK64866.1"/>
    </source>
</evidence>
<dbReference type="EMBL" id="LAZR01060829">
    <property type="protein sequence ID" value="KKK64866.1"/>
    <property type="molecule type" value="Genomic_DNA"/>
</dbReference>
<sequence>VIGGPPCQFASRFVSIIIAKGNTVAENLIPEFVRCVQEAKPTWWLMENVPKAPEPFADGYQSRSLIYNNRWAPEGPEQNRVRRFTLGTPDGKEIIPEVGIFDNPVKEPAVCASGGTMPGAPTHRKTRLEYRGWNTAAALGISLRLQGLPPDFCDKMPFTITGKHLVVGNGVPLPMGRVIAKAVRKATSP</sequence>
<evidence type="ECO:0000256" key="2">
    <source>
        <dbReference type="ARBA" id="ARBA00022679"/>
    </source>
</evidence>
<gene>
    <name evidence="3" type="ORF">LCGC14_2979870</name>
</gene>
<proteinExistence type="predicted"/>
<reference evidence="3" key="1">
    <citation type="journal article" date="2015" name="Nature">
        <title>Complex archaea that bridge the gap between prokaryotes and eukaryotes.</title>
        <authorList>
            <person name="Spang A."/>
            <person name="Saw J.H."/>
            <person name="Jorgensen S.L."/>
            <person name="Zaremba-Niedzwiedzka K."/>
            <person name="Martijn J."/>
            <person name="Lind A.E."/>
            <person name="van Eijk R."/>
            <person name="Schleper C."/>
            <person name="Guy L."/>
            <person name="Ettema T.J."/>
        </authorList>
    </citation>
    <scope>NUCLEOTIDE SEQUENCE</scope>
</reference>
<dbReference type="AlphaFoldDB" id="A0A0F8ZY44"/>
<accession>A0A0F8ZY44</accession>
<dbReference type="SUPFAM" id="SSF53335">
    <property type="entry name" value="S-adenosyl-L-methionine-dependent methyltransferases"/>
    <property type="match status" value="1"/>
</dbReference>
<dbReference type="Gene3D" id="3.40.50.150">
    <property type="entry name" value="Vaccinia Virus protein VP39"/>
    <property type="match status" value="1"/>
</dbReference>
<dbReference type="InterPro" id="IPR001525">
    <property type="entry name" value="C5_MeTfrase"/>
</dbReference>
<evidence type="ECO:0008006" key="4">
    <source>
        <dbReference type="Google" id="ProtNLM"/>
    </source>
</evidence>
<dbReference type="GO" id="GO:0008168">
    <property type="term" value="F:methyltransferase activity"/>
    <property type="evidence" value="ECO:0007669"/>
    <property type="project" value="UniProtKB-KW"/>
</dbReference>
<keyword evidence="1" id="KW-0489">Methyltransferase</keyword>
<protein>
    <recommendedName>
        <fullName evidence="4">DNA (cytosine-5-)-methyltransferase</fullName>
    </recommendedName>
</protein>
<organism evidence="3">
    <name type="scientific">marine sediment metagenome</name>
    <dbReference type="NCBI Taxonomy" id="412755"/>
    <lineage>
        <taxon>unclassified sequences</taxon>
        <taxon>metagenomes</taxon>
        <taxon>ecological metagenomes</taxon>
    </lineage>
</organism>
<evidence type="ECO:0000256" key="1">
    <source>
        <dbReference type="ARBA" id="ARBA00022603"/>
    </source>
</evidence>
<dbReference type="GO" id="GO:0032259">
    <property type="term" value="P:methylation"/>
    <property type="evidence" value="ECO:0007669"/>
    <property type="project" value="UniProtKB-KW"/>
</dbReference>
<dbReference type="InterPro" id="IPR029063">
    <property type="entry name" value="SAM-dependent_MTases_sf"/>
</dbReference>
<feature type="non-terminal residue" evidence="3">
    <location>
        <position position="1"/>
    </location>
</feature>
<comment type="caution">
    <text evidence="3">The sequence shown here is derived from an EMBL/GenBank/DDBJ whole genome shotgun (WGS) entry which is preliminary data.</text>
</comment>
<dbReference type="Pfam" id="PF00145">
    <property type="entry name" value="DNA_methylase"/>
    <property type="match status" value="1"/>
</dbReference>
<keyword evidence="2" id="KW-0808">Transferase</keyword>